<dbReference type="Proteomes" id="UP001500340">
    <property type="component" value="Unassembled WGS sequence"/>
</dbReference>
<accession>A0ABP3IA76</accession>
<comment type="caution">
    <text evidence="1">The sequence shown here is derived from an EMBL/GenBank/DDBJ whole genome shotgun (WGS) entry which is preliminary data.</text>
</comment>
<gene>
    <name evidence="1" type="ORF">GCM10008933_28120</name>
</gene>
<organism evidence="1 2">
    <name type="scientific">Paenibacillus motobuensis</name>
    <dbReference type="NCBI Taxonomy" id="295324"/>
    <lineage>
        <taxon>Bacteria</taxon>
        <taxon>Bacillati</taxon>
        <taxon>Bacillota</taxon>
        <taxon>Bacilli</taxon>
        <taxon>Bacillales</taxon>
        <taxon>Paenibacillaceae</taxon>
        <taxon>Paenibacillus</taxon>
    </lineage>
</organism>
<keyword evidence="2" id="KW-1185">Reference proteome</keyword>
<reference evidence="2" key="1">
    <citation type="journal article" date="2019" name="Int. J. Syst. Evol. Microbiol.">
        <title>The Global Catalogue of Microorganisms (GCM) 10K type strain sequencing project: providing services to taxonomists for standard genome sequencing and annotation.</title>
        <authorList>
            <consortium name="The Broad Institute Genomics Platform"/>
            <consortium name="The Broad Institute Genome Sequencing Center for Infectious Disease"/>
            <person name="Wu L."/>
            <person name="Ma J."/>
        </authorList>
    </citation>
    <scope>NUCLEOTIDE SEQUENCE [LARGE SCALE GENOMIC DNA]</scope>
    <source>
        <strain evidence="2">JCM 12774</strain>
    </source>
</reference>
<name>A0ABP3IA76_9BACL</name>
<dbReference type="EMBL" id="BAAACX010000009">
    <property type="protein sequence ID" value="GAA0395745.1"/>
    <property type="molecule type" value="Genomic_DNA"/>
</dbReference>
<proteinExistence type="predicted"/>
<evidence type="ECO:0000313" key="2">
    <source>
        <dbReference type="Proteomes" id="UP001500340"/>
    </source>
</evidence>
<protein>
    <submittedName>
        <fullName evidence="1">Uncharacterized protein</fullName>
    </submittedName>
</protein>
<sequence>MPVKPISDEPVIVHGDLYQQFARYLSITYIGFMRNYNLYIPNSYLFCFRSYEGVVTYE</sequence>
<evidence type="ECO:0000313" key="1">
    <source>
        <dbReference type="EMBL" id="GAA0395745.1"/>
    </source>
</evidence>